<keyword evidence="2 7" id="KW-0436">Ligase</keyword>
<dbReference type="InterPro" id="IPR036928">
    <property type="entry name" value="AS_sf"/>
</dbReference>
<dbReference type="Proteomes" id="UP000034201">
    <property type="component" value="Unassembled WGS sequence"/>
</dbReference>
<keyword evidence="5 7" id="KW-0648">Protein biosynthesis</keyword>
<keyword evidence="10" id="KW-0808">Transferase</keyword>
<evidence type="ECO:0000256" key="7">
    <source>
        <dbReference type="HAMAP-Rule" id="MF_00120"/>
    </source>
</evidence>
<feature type="active site" description="Acyl-ester intermediate" evidence="7">
    <location>
        <position position="174"/>
    </location>
</feature>
<feature type="region of interest" description="Disordered" evidence="8">
    <location>
        <begin position="126"/>
        <end position="150"/>
    </location>
</feature>
<protein>
    <recommendedName>
        <fullName evidence="7">Glutamyl-tRNA(Gln) amidotransferase subunit A</fullName>
        <shortName evidence="7">Glu-ADT subunit A</shortName>
        <ecNumber evidence="7">6.3.5.7</ecNumber>
    </recommendedName>
</protein>
<dbReference type="NCBIfam" id="TIGR00132">
    <property type="entry name" value="gatA"/>
    <property type="match status" value="1"/>
</dbReference>
<dbReference type="GO" id="GO:0016740">
    <property type="term" value="F:transferase activity"/>
    <property type="evidence" value="ECO:0007669"/>
    <property type="project" value="UniProtKB-KW"/>
</dbReference>
<proteinExistence type="inferred from homology"/>
<evidence type="ECO:0000256" key="8">
    <source>
        <dbReference type="SAM" id="MobiDB-lite"/>
    </source>
</evidence>
<dbReference type="InterPro" id="IPR023631">
    <property type="entry name" value="Amidase_dom"/>
</dbReference>
<dbReference type="EMBL" id="LCQQ01000026">
    <property type="protein sequence ID" value="KKW20661.1"/>
    <property type="molecule type" value="Genomic_DNA"/>
</dbReference>
<gene>
    <name evidence="7" type="primary">gatA</name>
    <name evidence="10" type="ORF">UY61_C0026G0010</name>
</gene>
<dbReference type="GO" id="GO:0050567">
    <property type="term" value="F:glutaminyl-tRNA synthase (glutamine-hydrolyzing) activity"/>
    <property type="evidence" value="ECO:0007669"/>
    <property type="project" value="UniProtKB-UniRule"/>
</dbReference>
<dbReference type="PANTHER" id="PTHR11895:SF151">
    <property type="entry name" value="GLUTAMYL-TRNA(GLN) AMIDOTRANSFERASE SUBUNIT A"/>
    <property type="match status" value="1"/>
</dbReference>
<dbReference type="HAMAP" id="MF_00120">
    <property type="entry name" value="GatA"/>
    <property type="match status" value="1"/>
</dbReference>
<organism evidence="10 11">
    <name type="scientific">Candidatus Adlerbacteria bacterium GW2011_GWC1_50_9</name>
    <dbReference type="NCBI Taxonomy" id="1618608"/>
    <lineage>
        <taxon>Bacteria</taxon>
        <taxon>Candidatus Adleribacteriota</taxon>
    </lineage>
</organism>
<comment type="caution">
    <text evidence="10">The sequence shown here is derived from an EMBL/GenBank/DDBJ whole genome shotgun (WGS) entry which is preliminary data.</text>
</comment>
<dbReference type="GO" id="GO:0005524">
    <property type="term" value="F:ATP binding"/>
    <property type="evidence" value="ECO:0007669"/>
    <property type="project" value="UniProtKB-KW"/>
</dbReference>
<dbReference type="InterPro" id="IPR000120">
    <property type="entry name" value="Amidase"/>
</dbReference>
<dbReference type="AlphaFoldDB" id="A0A0G1WPE8"/>
<dbReference type="InterPro" id="IPR004412">
    <property type="entry name" value="GatA"/>
</dbReference>
<name>A0A0G1WPE8_9BACT</name>
<keyword evidence="4 7" id="KW-0067">ATP-binding</keyword>
<dbReference type="Pfam" id="PF01425">
    <property type="entry name" value="Amidase"/>
    <property type="match status" value="1"/>
</dbReference>
<evidence type="ECO:0000313" key="10">
    <source>
        <dbReference type="EMBL" id="KKW20661.1"/>
    </source>
</evidence>
<dbReference type="PANTHER" id="PTHR11895">
    <property type="entry name" value="TRANSAMIDASE"/>
    <property type="match status" value="1"/>
</dbReference>
<accession>A0A0G1WPE8</accession>
<evidence type="ECO:0000313" key="11">
    <source>
        <dbReference type="Proteomes" id="UP000034201"/>
    </source>
</evidence>
<sequence length="481" mass="51749">MEYTIEDARHKLRSGELTVGGLVADCMLRIQEQDPEIHAFLDVYKDARKEAEEKDAILRDAPQESPLFGIPIALKDNILVRGKRATAGSKILEEYTASFDATVVRKLKDAGAIIIGKTNLDEFAMGSSTENSAYGPTKNPRDLGRVPGGSSGGSAAAVAAGMALGALGSDTGGSVRQPAAFCGVVGFKPTYGRVSRHGLIAMASSLDQIGPFAKTVRDAEILFSAIAGKDDFDATSVDVPYEPEKEHVSIRGIRVGVPREYFGAGLNPEIEKRIRQILEKLKERGAIVETISLPHAPYALAVYYIVVPSEVSANLARFDGIRYGAPSDAGAKNLFEAYARTRERGFGAEVKRRIILGTYVLSAGYYDAYYAKAQKVRTLVAKDFEHAFTARKVDVILGPTTPTPAFPFGEKEDPLSMYMNDIYTVAINLAGLPGISIPGGLVPAGGGKELPFGIQLVLPWFQESKLFSIAKAIERLIGFPG</sequence>
<dbReference type="PATRIC" id="fig|1618608.3.peg.418"/>
<evidence type="ECO:0000256" key="5">
    <source>
        <dbReference type="ARBA" id="ARBA00022917"/>
    </source>
</evidence>
<evidence type="ECO:0000256" key="3">
    <source>
        <dbReference type="ARBA" id="ARBA00022741"/>
    </source>
</evidence>
<comment type="catalytic activity">
    <reaction evidence="6 7">
        <text>L-glutamyl-tRNA(Gln) + L-glutamine + ATP + H2O = L-glutaminyl-tRNA(Gln) + L-glutamate + ADP + phosphate + H(+)</text>
        <dbReference type="Rhea" id="RHEA:17521"/>
        <dbReference type="Rhea" id="RHEA-COMP:9681"/>
        <dbReference type="Rhea" id="RHEA-COMP:9684"/>
        <dbReference type="ChEBI" id="CHEBI:15377"/>
        <dbReference type="ChEBI" id="CHEBI:15378"/>
        <dbReference type="ChEBI" id="CHEBI:29985"/>
        <dbReference type="ChEBI" id="CHEBI:30616"/>
        <dbReference type="ChEBI" id="CHEBI:43474"/>
        <dbReference type="ChEBI" id="CHEBI:58359"/>
        <dbReference type="ChEBI" id="CHEBI:78520"/>
        <dbReference type="ChEBI" id="CHEBI:78521"/>
        <dbReference type="ChEBI" id="CHEBI:456216"/>
        <dbReference type="EC" id="6.3.5.7"/>
    </reaction>
</comment>
<feature type="domain" description="Amidase" evidence="9">
    <location>
        <begin position="23"/>
        <end position="466"/>
    </location>
</feature>
<keyword evidence="3 7" id="KW-0547">Nucleotide-binding</keyword>
<evidence type="ECO:0000259" key="9">
    <source>
        <dbReference type="Pfam" id="PF01425"/>
    </source>
</evidence>
<evidence type="ECO:0000256" key="4">
    <source>
        <dbReference type="ARBA" id="ARBA00022840"/>
    </source>
</evidence>
<feature type="active site" description="Charge relay system" evidence="7">
    <location>
        <position position="75"/>
    </location>
</feature>
<dbReference type="Gene3D" id="3.90.1300.10">
    <property type="entry name" value="Amidase signature (AS) domain"/>
    <property type="match status" value="1"/>
</dbReference>
<dbReference type="SUPFAM" id="SSF75304">
    <property type="entry name" value="Amidase signature (AS) enzymes"/>
    <property type="match status" value="1"/>
</dbReference>
<feature type="active site" description="Charge relay system" evidence="7">
    <location>
        <position position="150"/>
    </location>
</feature>
<dbReference type="InterPro" id="IPR020556">
    <property type="entry name" value="Amidase_CS"/>
</dbReference>
<dbReference type="GO" id="GO:0006412">
    <property type="term" value="P:translation"/>
    <property type="evidence" value="ECO:0007669"/>
    <property type="project" value="UniProtKB-UniRule"/>
</dbReference>
<evidence type="ECO:0000256" key="6">
    <source>
        <dbReference type="ARBA" id="ARBA00047407"/>
    </source>
</evidence>
<dbReference type="EC" id="6.3.5.7" evidence="7"/>
<evidence type="ECO:0000256" key="2">
    <source>
        <dbReference type="ARBA" id="ARBA00022598"/>
    </source>
</evidence>
<comment type="subunit">
    <text evidence="7">Heterotrimer of A, B and C subunits.</text>
</comment>
<evidence type="ECO:0000256" key="1">
    <source>
        <dbReference type="ARBA" id="ARBA00008069"/>
    </source>
</evidence>
<comment type="function">
    <text evidence="7">Allows the formation of correctly charged Gln-tRNA(Gln) through the transamidation of misacylated Glu-tRNA(Gln) in organisms which lack glutaminyl-tRNA synthetase. The reaction takes place in the presence of glutamine and ATP through an activated gamma-phospho-Glu-tRNA(Gln).</text>
</comment>
<dbReference type="GO" id="GO:0030956">
    <property type="term" value="C:glutamyl-tRNA(Gln) amidotransferase complex"/>
    <property type="evidence" value="ECO:0007669"/>
    <property type="project" value="InterPro"/>
</dbReference>
<comment type="similarity">
    <text evidence="1 7">Belongs to the amidase family. GatA subfamily.</text>
</comment>
<reference evidence="10 11" key="1">
    <citation type="journal article" date="2015" name="Nature">
        <title>rRNA introns, odd ribosomes, and small enigmatic genomes across a large radiation of phyla.</title>
        <authorList>
            <person name="Brown C.T."/>
            <person name="Hug L.A."/>
            <person name="Thomas B.C."/>
            <person name="Sharon I."/>
            <person name="Castelle C.J."/>
            <person name="Singh A."/>
            <person name="Wilkins M.J."/>
            <person name="Williams K.H."/>
            <person name="Banfield J.F."/>
        </authorList>
    </citation>
    <scope>NUCLEOTIDE SEQUENCE [LARGE SCALE GENOMIC DNA]</scope>
</reference>
<dbReference type="PROSITE" id="PS00571">
    <property type="entry name" value="AMIDASES"/>
    <property type="match status" value="1"/>
</dbReference>